<organism evidence="1">
    <name type="scientific">Ursus maritimus</name>
    <name type="common">Polar bear</name>
    <name type="synonym">Thalarctos maritimus</name>
    <dbReference type="NCBI Taxonomy" id="29073"/>
    <lineage>
        <taxon>Eukaryota</taxon>
        <taxon>Metazoa</taxon>
        <taxon>Chordata</taxon>
        <taxon>Craniata</taxon>
        <taxon>Vertebrata</taxon>
        <taxon>Euteleostomi</taxon>
        <taxon>Mammalia</taxon>
        <taxon>Eutheria</taxon>
        <taxon>Laurasiatheria</taxon>
        <taxon>Carnivora</taxon>
        <taxon>Caniformia</taxon>
        <taxon>Ursidae</taxon>
        <taxon>Ursus</taxon>
    </lineage>
</organism>
<reference evidence="1" key="1">
    <citation type="submission" date="2019-03" db="UniProtKB">
        <authorList>
            <consortium name="Ensembl"/>
        </authorList>
    </citation>
    <scope>IDENTIFICATION</scope>
</reference>
<dbReference type="GeneTree" id="ENSGT00990000203899"/>
<evidence type="ECO:0000313" key="1">
    <source>
        <dbReference type="Ensembl" id="ENSUMAP00000009121"/>
    </source>
</evidence>
<dbReference type="AlphaFoldDB" id="A0A452TLM9"/>
<sequence>MESGTICWDPMASWCKKCGQQDPIYLPYTSVRITEAEMRAYHHFLESCTRLEYMAKQAELSFTCPGVMKGYGGMSSPALVAKATHCTEMSTSAVVGSYKDPM</sequence>
<proteinExistence type="predicted"/>
<dbReference type="OMA" id="KATHCTE"/>
<accession>A0A452TLM9</accession>
<dbReference type="Ensembl" id="ENSUMAT00000010905.1">
    <property type="protein sequence ID" value="ENSUMAP00000009121.1"/>
    <property type="gene ID" value="ENSUMAG00000006910.1"/>
</dbReference>
<name>A0A452TLM9_URSMA</name>
<protein>
    <submittedName>
        <fullName evidence="1">Uncharacterized protein</fullName>
    </submittedName>
</protein>